<evidence type="ECO:0000259" key="20">
    <source>
        <dbReference type="Pfam" id="PF13086"/>
    </source>
</evidence>
<dbReference type="Pfam" id="PF21144">
    <property type="entry name" value="Aquarius_N_3rd"/>
    <property type="match status" value="1"/>
</dbReference>
<comment type="similarity">
    <text evidence="15">Belongs to the CWF11 family.</text>
</comment>
<dbReference type="InterPro" id="IPR027417">
    <property type="entry name" value="P-loop_NTPase"/>
</dbReference>
<evidence type="ECO:0000256" key="19">
    <source>
        <dbReference type="SAM" id="MobiDB-lite"/>
    </source>
</evidence>
<accession>A0A6A4IX57</accession>
<dbReference type="GO" id="GO:0003729">
    <property type="term" value="F:mRNA binding"/>
    <property type="evidence" value="ECO:0007669"/>
    <property type="project" value="TreeGrafter"/>
</dbReference>
<dbReference type="Pfam" id="PF13087">
    <property type="entry name" value="AAA_12"/>
    <property type="match status" value="1"/>
</dbReference>
<dbReference type="EC" id="3.6.4.13" evidence="2"/>
<dbReference type="InterPro" id="IPR026300">
    <property type="entry name" value="CWF11_fam"/>
</dbReference>
<evidence type="ECO:0000256" key="5">
    <source>
        <dbReference type="ARBA" id="ARBA00022741"/>
    </source>
</evidence>
<evidence type="ECO:0000259" key="24">
    <source>
        <dbReference type="Pfam" id="PF21144"/>
    </source>
</evidence>
<feature type="compositionally biased region" description="Polar residues" evidence="19">
    <location>
        <begin position="1425"/>
        <end position="1444"/>
    </location>
</feature>
<feature type="region of interest" description="Disordered" evidence="19">
    <location>
        <begin position="1383"/>
        <end position="1550"/>
    </location>
</feature>
<dbReference type="Pfam" id="PF21143">
    <property type="entry name" value="Aquarius_N_2nd"/>
    <property type="match status" value="1"/>
</dbReference>
<keyword evidence="6" id="KW-0378">Hydrolase</keyword>
<feature type="domain" description="DNA2/NAM7 helicase-like C-terminal" evidence="21">
    <location>
        <begin position="1104"/>
        <end position="1296"/>
    </location>
</feature>
<name>A0A6A4IX57_APOLU</name>
<evidence type="ECO:0000256" key="7">
    <source>
        <dbReference type="ARBA" id="ARBA00022806"/>
    </source>
</evidence>
<evidence type="ECO:0000259" key="21">
    <source>
        <dbReference type="Pfam" id="PF13087"/>
    </source>
</evidence>
<evidence type="ECO:0000259" key="22">
    <source>
        <dbReference type="Pfam" id="PF16399"/>
    </source>
</evidence>
<keyword evidence="7" id="KW-0347">Helicase</keyword>
<sequence>MSAAVAPPPKAKTIVPTVDEIKVDRITQLSIEYWAPHSKNKHKSFDPSIIELIYNQEIKGTKFNIRRVMMLEVSQYLENYLWPNYRTGESSYAHMMSIVVMMNEKFRERVLAWAAIKKDPTHINGFLNQVLHACLEQNSCFVEKTALTVFLTNTFNSIEVDIIREQVKRLLSLTTWVCMHTLRRDHELRHAPKWKKNWNKILNKENEKCENADWERRFLYRLMLGFLEHLEKIPEEGDIEESKVQFCERFLELMIDLEASLPTRRFFNVLLDDCQLVLRCSLSNLAKRPEGKLFLQLLEILKFYARFEINDVTGDCLTDAQMSQIHYDSMTSLQKAIFAKFPSLLNFALANVASIDTRDAILKHFSKLDHEQLRSVLVHLTLVPPQDRESEENWYKTDTKFLLELLAFKHERRISQLMEINNTPLYPTEDIIWDENMVPTEYYSGEGCLALPKLNLQFLTLHDYLLRNLNLFRLESTYEIRQDIEDGISRLSPWKNEVGGAYFGGWARMAQPIVSFVVVEVTKPNIGELVPSRVRADVTVNLNVKPEVKAEWENLRKHDVCFLIAVKPTMAIGTKYNFRLPFLEQSGVKYVRGCEVEGMLDNTGKIIEDIPDVKPELEGDTRTFRVILDSNQYKLDMELINEGEDDFYENFNVILRRKPKENNFKAVLQTIRELMNTDCIVPDWLHDILLGYGDPGSAHYSRMPNEIATMDFNDTFLNMDHLRASFPGYEIKVEVDDPKNLVPPFKLTFEDVLHKHDEKKPAGKSIVVEPHVIPNRGPYPSNVLKRNSVWFTPTQIEAIRSGMQPGLTMVVGPPGTGKTDVAVQIISNIYHNFPNQRTLIVTHSNQALNQLFEKIINLDVEDRHLLRLGHGEGALETEKDFSRYGRVNFVLAKRIELLEDVERLQKSLGVEGDMAYTCETARYFYLSHVYAKWEQFKESITPRKGKTVPVEKIAEEFPFNSFFADAPQPLFKGKSHDEDMEIANGCFRHIEKIFTQLEEFRAFELLRSGPDRSKYLLVKEAKIIAMTCTHAALKRSELVEIGFKYDNILMEESAQILEIETFIPLLVQTVQDGYNRLKRWIMIGDHNQLPPVIKNMAFQKYSNMEQSLFTRLVRLGVPTVDLDAQGRARPGICDLYKWRYKNLGNLPHVMKEREYNLANPGFRHDFQFINVEDFNGVGESEPSPYFYQNLAEAEYCVAVFMFMRLLGYPAHKITMLTTYNGQKHLIRDVVNARCATNPLIGKPHKVTTVDKYQGQQNDYVLLSLVRTKAVGHLRDVRRLIVALSRARLGLYIFGRSSLFFNCFELRMAMDQLALRPLQLQIFPREAYPTQREVDQGMRVPPETIHSMTEMASFVYKFYQDKVAAMKQMYYSSKKEWYRPGEQVGRAPQNFVSSHPGAGSDTEDEEEDEEPTPSKAVYSGAPTKYGNKQDTAGNQPATFGEQSATFGEKPATFGEKPATFGQKPATFGEKPATFGEKPATFGEKPATFGEKPATFGEKPQTYGEPDPLKFPVYQTEEEKMDAEEPESQGGESSSENDEEPMQEDDKITDEE</sequence>
<dbReference type="GO" id="GO:0071013">
    <property type="term" value="C:catalytic step 2 spliceosome"/>
    <property type="evidence" value="ECO:0007669"/>
    <property type="project" value="TreeGrafter"/>
</dbReference>
<evidence type="ECO:0000256" key="18">
    <source>
        <dbReference type="ARBA" id="ARBA00083796"/>
    </source>
</evidence>
<keyword evidence="8" id="KW-0067">ATP-binding</keyword>
<dbReference type="InterPro" id="IPR041677">
    <property type="entry name" value="DNA2/NAM7_AAA_11"/>
</dbReference>
<evidence type="ECO:0000259" key="23">
    <source>
        <dbReference type="Pfam" id="PF21143"/>
    </source>
</evidence>
<evidence type="ECO:0000256" key="11">
    <source>
        <dbReference type="ARBA" id="ARBA00023187"/>
    </source>
</evidence>
<evidence type="ECO:0000256" key="3">
    <source>
        <dbReference type="ARBA" id="ARBA00022664"/>
    </source>
</evidence>
<comment type="function">
    <text evidence="14">Involved in pre-mRNA splicing as component of the spliceosome. Intron-binding spliceosomal protein required to link pre-mRNA splicing and snoRNP (small nucleolar ribonucleoprotein) biogenesis. Plays a key role in position-dependent assembly of intron-encoded box C/D small snoRNP, splicing being required for snoRNP assembly. May act by helping the folding of the snoRNA sequence. Binds to intron of pre-mRNAs in a sequence-independent manner, contacting the region between snoRNA and the branchpoint of introns (40 nucleotides upstream of the branchpoint) during the late stages of splicing. Has ATP-dependent RNA helicase activity and can unwind double-stranded RNA molecules with a 3' overhang (in vitro).</text>
</comment>
<evidence type="ECO:0000256" key="9">
    <source>
        <dbReference type="ARBA" id="ARBA00022884"/>
    </source>
</evidence>
<keyword evidence="12" id="KW-0539">Nucleus</keyword>
<feature type="domain" description="RNA helicase aquarius beta-barrel" evidence="23">
    <location>
        <begin position="493"/>
        <end position="657"/>
    </location>
</feature>
<evidence type="ECO:0000256" key="17">
    <source>
        <dbReference type="ARBA" id="ARBA00069875"/>
    </source>
</evidence>
<evidence type="ECO:0000256" key="12">
    <source>
        <dbReference type="ARBA" id="ARBA00023242"/>
    </source>
</evidence>
<evidence type="ECO:0000256" key="2">
    <source>
        <dbReference type="ARBA" id="ARBA00012552"/>
    </source>
</evidence>
<dbReference type="PANTHER" id="PTHR10887">
    <property type="entry name" value="DNA2/NAM7 HELICASE FAMILY"/>
    <property type="match status" value="1"/>
</dbReference>
<feature type="domain" description="RNA helicase aquarius N-terminal" evidence="22">
    <location>
        <begin position="25"/>
        <end position="413"/>
    </location>
</feature>
<dbReference type="FunFam" id="3.40.50.300:FF:000396">
    <property type="entry name" value="RNA helicase aquarius"/>
    <property type="match status" value="1"/>
</dbReference>
<comment type="subcellular location">
    <subcellularLocation>
        <location evidence="1">Nucleus</location>
        <location evidence="1">Nucleoplasm</location>
    </subcellularLocation>
</comment>
<keyword evidence="5" id="KW-0547">Nucleotide-binding</keyword>
<gene>
    <name evidence="25" type="ORF">GE061_008213</name>
</gene>
<dbReference type="GO" id="GO:0005654">
    <property type="term" value="C:nucleoplasm"/>
    <property type="evidence" value="ECO:0007669"/>
    <property type="project" value="UniProtKB-SubCell"/>
</dbReference>
<dbReference type="InterPro" id="IPR041679">
    <property type="entry name" value="DNA2/NAM7-like_C"/>
</dbReference>
<organism evidence="25 26">
    <name type="scientific">Apolygus lucorum</name>
    <name type="common">Small green plant bug</name>
    <name type="synonym">Lygocoris lucorum</name>
    <dbReference type="NCBI Taxonomy" id="248454"/>
    <lineage>
        <taxon>Eukaryota</taxon>
        <taxon>Metazoa</taxon>
        <taxon>Ecdysozoa</taxon>
        <taxon>Arthropoda</taxon>
        <taxon>Hexapoda</taxon>
        <taxon>Insecta</taxon>
        <taxon>Pterygota</taxon>
        <taxon>Neoptera</taxon>
        <taxon>Paraneoptera</taxon>
        <taxon>Hemiptera</taxon>
        <taxon>Heteroptera</taxon>
        <taxon>Panheteroptera</taxon>
        <taxon>Cimicomorpha</taxon>
        <taxon>Miridae</taxon>
        <taxon>Mirini</taxon>
        <taxon>Apolygus</taxon>
    </lineage>
</organism>
<dbReference type="GO" id="GO:0005524">
    <property type="term" value="F:ATP binding"/>
    <property type="evidence" value="ECO:0007669"/>
    <property type="project" value="UniProtKB-KW"/>
</dbReference>
<evidence type="ECO:0000256" key="6">
    <source>
        <dbReference type="ARBA" id="ARBA00022801"/>
    </source>
</evidence>
<comment type="subunit">
    <text evidence="16">Identified in the spliceosome C complex. Component of the XAB2 complex, a multimeric protein complex composed of XAB2, PRPF19, AQR, ZNF830, ISY1, and PPIE. Identified in a pentameric intron-binding (IB) complex composed of AQR, XAB2, ISY1, ZNF830 and PPIE that is incorporated into the spliceosome as a preassembled complex. The IB complex does not contain PRPF19. Within the spliceosome, interacts with SNRPA1, SF3B1, SF3B3, SF3A1 and SF3A2.</text>
</comment>
<evidence type="ECO:0000256" key="15">
    <source>
        <dbReference type="ARBA" id="ARBA00061244"/>
    </source>
</evidence>
<dbReference type="EMBL" id="WIXP02000016">
    <property type="protein sequence ID" value="KAF6198465.1"/>
    <property type="molecule type" value="Genomic_DNA"/>
</dbReference>
<evidence type="ECO:0000256" key="16">
    <source>
        <dbReference type="ARBA" id="ARBA00063921"/>
    </source>
</evidence>
<reference evidence="25" key="1">
    <citation type="journal article" date="2021" name="Mol. Ecol. Resour.">
        <title>Apolygus lucorum genome provides insights into omnivorousness and mesophyll feeding.</title>
        <authorList>
            <person name="Liu Y."/>
            <person name="Liu H."/>
            <person name="Wang H."/>
            <person name="Huang T."/>
            <person name="Liu B."/>
            <person name="Yang B."/>
            <person name="Yin L."/>
            <person name="Li B."/>
            <person name="Zhang Y."/>
            <person name="Zhang S."/>
            <person name="Jiang F."/>
            <person name="Zhang X."/>
            <person name="Ren Y."/>
            <person name="Wang B."/>
            <person name="Wang S."/>
            <person name="Lu Y."/>
            <person name="Wu K."/>
            <person name="Fan W."/>
            <person name="Wang G."/>
        </authorList>
    </citation>
    <scope>NUCLEOTIDE SEQUENCE</scope>
    <source>
        <strain evidence="25">12Hb</strain>
    </source>
</reference>
<dbReference type="Proteomes" id="UP000466442">
    <property type="component" value="Linkage Group LG16"/>
</dbReference>
<keyword evidence="26" id="KW-1185">Reference proteome</keyword>
<evidence type="ECO:0000256" key="13">
    <source>
        <dbReference type="ARBA" id="ARBA00047984"/>
    </source>
</evidence>
<dbReference type="InterPro" id="IPR032174">
    <property type="entry name" value="Aquarius_N"/>
</dbReference>
<keyword evidence="3" id="KW-0507">mRNA processing</keyword>
<feature type="compositionally biased region" description="Acidic residues" evidence="19">
    <location>
        <begin position="1533"/>
        <end position="1550"/>
    </location>
</feature>
<dbReference type="PANTHER" id="PTHR10887:SF5">
    <property type="entry name" value="RNA HELICASE AQUARIUS"/>
    <property type="match status" value="1"/>
</dbReference>
<keyword evidence="9" id="KW-0694">RNA-binding</keyword>
<dbReference type="Pfam" id="PF13086">
    <property type="entry name" value="AAA_11"/>
    <property type="match status" value="1"/>
</dbReference>
<dbReference type="FunFam" id="3.40.50.300:FF:003210">
    <property type="entry name" value="RNA helicase aquarius"/>
    <property type="match status" value="1"/>
</dbReference>
<dbReference type="CDD" id="cd17935">
    <property type="entry name" value="EEXXQc_AQR"/>
    <property type="match status" value="1"/>
</dbReference>
<dbReference type="InterPro" id="IPR045055">
    <property type="entry name" value="DNA2/NAM7-like"/>
</dbReference>
<dbReference type="GO" id="GO:0003724">
    <property type="term" value="F:RNA helicase activity"/>
    <property type="evidence" value="ECO:0007669"/>
    <property type="project" value="UniProtKB-EC"/>
</dbReference>
<keyword evidence="11" id="KW-0508">mRNA splicing</keyword>
<dbReference type="InterPro" id="IPR048967">
    <property type="entry name" value="Aquarius_insert"/>
</dbReference>
<evidence type="ECO:0000256" key="14">
    <source>
        <dbReference type="ARBA" id="ARBA00057313"/>
    </source>
</evidence>
<evidence type="ECO:0000256" key="8">
    <source>
        <dbReference type="ARBA" id="ARBA00022840"/>
    </source>
</evidence>
<dbReference type="PIRSF" id="PIRSF038901">
    <property type="entry name" value="AQR_cwf11"/>
    <property type="match status" value="1"/>
</dbReference>
<evidence type="ECO:0000256" key="1">
    <source>
        <dbReference type="ARBA" id="ARBA00004642"/>
    </source>
</evidence>
<dbReference type="InterPro" id="IPR047187">
    <property type="entry name" value="SF1_C_Upf1"/>
</dbReference>
<dbReference type="SUPFAM" id="SSF52540">
    <property type="entry name" value="P-loop containing nucleoside triphosphate hydrolases"/>
    <property type="match status" value="1"/>
</dbReference>
<proteinExistence type="inferred from homology"/>
<evidence type="ECO:0000256" key="4">
    <source>
        <dbReference type="ARBA" id="ARBA00022728"/>
    </source>
</evidence>
<dbReference type="Pfam" id="PF16399">
    <property type="entry name" value="Aquarius_N_1st"/>
    <property type="match status" value="1"/>
</dbReference>
<evidence type="ECO:0000313" key="25">
    <source>
        <dbReference type="EMBL" id="KAF6198465.1"/>
    </source>
</evidence>
<dbReference type="InterPro" id="IPR048966">
    <property type="entry name" value="Aquarius_b-barrel"/>
</dbReference>
<dbReference type="OrthoDB" id="1879at2759"/>
<keyword evidence="4" id="KW-0747">Spliceosome</keyword>
<keyword evidence="10" id="KW-0007">Acetylation</keyword>
<protein>
    <recommendedName>
        <fullName evidence="17">RNA helicase aquarius</fullName>
        <ecNumber evidence="2">3.6.4.13</ecNumber>
    </recommendedName>
    <alternativeName>
        <fullName evidence="18">Intron-binding protein of 160 kDa</fullName>
    </alternativeName>
</protein>
<dbReference type="GO" id="GO:0016787">
    <property type="term" value="F:hydrolase activity"/>
    <property type="evidence" value="ECO:0007669"/>
    <property type="project" value="UniProtKB-KW"/>
</dbReference>
<feature type="domain" description="RNA helicase aquarius insertion" evidence="24">
    <location>
        <begin position="705"/>
        <end position="782"/>
    </location>
</feature>
<evidence type="ECO:0000256" key="10">
    <source>
        <dbReference type="ARBA" id="ARBA00022990"/>
    </source>
</evidence>
<comment type="catalytic activity">
    <reaction evidence="13">
        <text>ATP + H2O = ADP + phosphate + H(+)</text>
        <dbReference type="Rhea" id="RHEA:13065"/>
        <dbReference type="ChEBI" id="CHEBI:15377"/>
        <dbReference type="ChEBI" id="CHEBI:15378"/>
        <dbReference type="ChEBI" id="CHEBI:30616"/>
        <dbReference type="ChEBI" id="CHEBI:43474"/>
        <dbReference type="ChEBI" id="CHEBI:456216"/>
        <dbReference type="EC" id="3.6.4.13"/>
    </reaction>
</comment>
<comment type="caution">
    <text evidence="25">The sequence shown here is derived from an EMBL/GenBank/DDBJ whole genome shotgun (WGS) entry which is preliminary data.</text>
</comment>
<feature type="compositionally biased region" description="Acidic residues" evidence="19">
    <location>
        <begin position="1400"/>
        <end position="1410"/>
    </location>
</feature>
<evidence type="ECO:0000313" key="26">
    <source>
        <dbReference type="Proteomes" id="UP000466442"/>
    </source>
</evidence>
<dbReference type="Gene3D" id="3.40.50.300">
    <property type="entry name" value="P-loop containing nucleotide triphosphate hydrolases"/>
    <property type="match status" value="2"/>
</dbReference>
<dbReference type="CDD" id="cd18808">
    <property type="entry name" value="SF1_C_Upf1"/>
    <property type="match status" value="1"/>
</dbReference>
<dbReference type="GO" id="GO:0000398">
    <property type="term" value="P:mRNA splicing, via spliceosome"/>
    <property type="evidence" value="ECO:0007669"/>
    <property type="project" value="InterPro"/>
</dbReference>
<feature type="domain" description="DNA2/NAM7 helicase helicase" evidence="20">
    <location>
        <begin position="794"/>
        <end position="1095"/>
    </location>
</feature>